<evidence type="ECO:0000256" key="8">
    <source>
        <dbReference type="PIRNR" id="PIRNR000077"/>
    </source>
</evidence>
<dbReference type="Proteomes" id="UP000283633">
    <property type="component" value="Unassembled WGS sequence"/>
</dbReference>
<dbReference type="NCBIfam" id="TIGR01068">
    <property type="entry name" value="thioredoxin"/>
    <property type="match status" value="1"/>
</dbReference>
<comment type="similarity">
    <text evidence="1 8">Belongs to the thioredoxin family.</text>
</comment>
<evidence type="ECO:0000256" key="3">
    <source>
        <dbReference type="ARBA" id="ARBA00022448"/>
    </source>
</evidence>
<feature type="site" description="Contributes to redox potential value" evidence="9">
    <location>
        <position position="30"/>
    </location>
</feature>
<evidence type="ECO:0000313" key="12">
    <source>
        <dbReference type="EMBL" id="RRK10420.1"/>
    </source>
</evidence>
<dbReference type="PROSITE" id="PS00194">
    <property type="entry name" value="THIOREDOXIN_1"/>
    <property type="match status" value="1"/>
</dbReference>
<evidence type="ECO:0000256" key="1">
    <source>
        <dbReference type="ARBA" id="ARBA00008987"/>
    </source>
</evidence>
<dbReference type="PROSITE" id="PS51352">
    <property type="entry name" value="THIOREDOXIN_2"/>
    <property type="match status" value="1"/>
</dbReference>
<dbReference type="AlphaFoldDB" id="A0A3R8KIA4"/>
<evidence type="ECO:0000256" key="5">
    <source>
        <dbReference type="ARBA" id="ARBA00023157"/>
    </source>
</evidence>
<feature type="domain" description="Thioredoxin" evidence="11">
    <location>
        <begin position="1"/>
        <end position="105"/>
    </location>
</feature>
<dbReference type="RefSeq" id="WP_125072338.1">
    <property type="nucleotide sequence ID" value="NZ_QWZQ01000021.1"/>
</dbReference>
<dbReference type="InterPro" id="IPR013766">
    <property type="entry name" value="Thioredoxin_domain"/>
</dbReference>
<gene>
    <name evidence="12" type="primary">trxA</name>
    <name evidence="12" type="ORF">D1831_07630</name>
</gene>
<comment type="caution">
    <text evidence="12">The sequence shown here is derived from an EMBL/GenBank/DDBJ whole genome shotgun (WGS) entry which is preliminary data.</text>
</comment>
<proteinExistence type="inferred from homology"/>
<dbReference type="GO" id="GO:0005829">
    <property type="term" value="C:cytosol"/>
    <property type="evidence" value="ECO:0007669"/>
    <property type="project" value="TreeGrafter"/>
</dbReference>
<dbReference type="InterPro" id="IPR017937">
    <property type="entry name" value="Thioredoxin_CS"/>
</dbReference>
<dbReference type="GO" id="GO:0045454">
    <property type="term" value="P:cell redox homeostasis"/>
    <property type="evidence" value="ECO:0007669"/>
    <property type="project" value="TreeGrafter"/>
</dbReference>
<keyword evidence="4" id="KW-0249">Electron transport</keyword>
<evidence type="ECO:0000256" key="2">
    <source>
        <dbReference type="ARBA" id="ARBA00020570"/>
    </source>
</evidence>
<evidence type="ECO:0000256" key="7">
    <source>
        <dbReference type="NCBIfam" id="TIGR01068"/>
    </source>
</evidence>
<dbReference type="PRINTS" id="PR00421">
    <property type="entry name" value="THIOREDOXIN"/>
</dbReference>
<keyword evidence="6 10" id="KW-0676">Redox-active center</keyword>
<dbReference type="FunFam" id="3.40.30.10:FF:000001">
    <property type="entry name" value="Thioredoxin"/>
    <property type="match status" value="1"/>
</dbReference>
<dbReference type="InterPro" id="IPR005746">
    <property type="entry name" value="Thioredoxin"/>
</dbReference>
<evidence type="ECO:0000256" key="10">
    <source>
        <dbReference type="PIRSR" id="PIRSR000077-4"/>
    </source>
</evidence>
<reference evidence="12 13" key="1">
    <citation type="submission" date="2018-08" db="EMBL/GenBank/DDBJ databases">
        <title>Genome Lactobacillus garii FI11369.</title>
        <authorList>
            <person name="Diaz M."/>
            <person name="Narbad A."/>
        </authorList>
    </citation>
    <scope>NUCLEOTIDE SEQUENCE [LARGE SCALE GENOMIC DNA]</scope>
    <source>
        <strain evidence="12 13">FI11369</strain>
    </source>
</reference>
<dbReference type="Pfam" id="PF00085">
    <property type="entry name" value="Thioredoxin"/>
    <property type="match status" value="1"/>
</dbReference>
<keyword evidence="3" id="KW-0813">Transport</keyword>
<keyword evidence="13" id="KW-1185">Reference proteome</keyword>
<protein>
    <recommendedName>
        <fullName evidence="2 7">Thioredoxin</fullName>
    </recommendedName>
</protein>
<evidence type="ECO:0000256" key="9">
    <source>
        <dbReference type="PIRSR" id="PIRSR000077-1"/>
    </source>
</evidence>
<evidence type="ECO:0000259" key="11">
    <source>
        <dbReference type="PROSITE" id="PS51352"/>
    </source>
</evidence>
<dbReference type="InterPro" id="IPR036249">
    <property type="entry name" value="Thioredoxin-like_sf"/>
</dbReference>
<dbReference type="EMBL" id="QWZQ01000021">
    <property type="protein sequence ID" value="RRK10420.1"/>
    <property type="molecule type" value="Genomic_DNA"/>
</dbReference>
<dbReference type="OrthoDB" id="9790390at2"/>
<feature type="active site" description="Nucleophile" evidence="9">
    <location>
        <position position="29"/>
    </location>
</feature>
<evidence type="ECO:0000256" key="6">
    <source>
        <dbReference type="ARBA" id="ARBA00023284"/>
    </source>
</evidence>
<sequence>MIEPVDSTTFETVADGTALTVVDFWADWCGPCKMQTPALEALDEDYDGQIKFASVDVDQNKAIAERFQIMSIPALVIFKNGQPAEKVVGFHPQAALKKYLDQKLAEVATAN</sequence>
<dbReference type="GO" id="GO:0015035">
    <property type="term" value="F:protein-disulfide reductase activity"/>
    <property type="evidence" value="ECO:0007669"/>
    <property type="project" value="UniProtKB-UniRule"/>
</dbReference>
<feature type="site" description="Deprotonates C-terminal active site Cys" evidence="9">
    <location>
        <position position="23"/>
    </location>
</feature>
<feature type="active site" description="Nucleophile" evidence="9">
    <location>
        <position position="32"/>
    </location>
</feature>
<keyword evidence="5 10" id="KW-1015">Disulfide bond</keyword>
<feature type="site" description="Contributes to redox potential value" evidence="9">
    <location>
        <position position="31"/>
    </location>
</feature>
<dbReference type="PANTHER" id="PTHR45663:SF11">
    <property type="entry name" value="GEO12009P1"/>
    <property type="match status" value="1"/>
</dbReference>
<dbReference type="PANTHER" id="PTHR45663">
    <property type="entry name" value="GEO12009P1"/>
    <property type="match status" value="1"/>
</dbReference>
<dbReference type="CDD" id="cd02947">
    <property type="entry name" value="TRX_family"/>
    <property type="match status" value="1"/>
</dbReference>
<dbReference type="PIRSF" id="PIRSF000077">
    <property type="entry name" value="Thioredoxin"/>
    <property type="match status" value="1"/>
</dbReference>
<feature type="disulfide bond" description="Redox-active" evidence="10">
    <location>
        <begin position="29"/>
        <end position="32"/>
    </location>
</feature>
<dbReference type="SUPFAM" id="SSF52833">
    <property type="entry name" value="Thioredoxin-like"/>
    <property type="match status" value="1"/>
</dbReference>
<evidence type="ECO:0000256" key="4">
    <source>
        <dbReference type="ARBA" id="ARBA00022982"/>
    </source>
</evidence>
<accession>A0A3R8KIA4</accession>
<dbReference type="Gene3D" id="3.40.30.10">
    <property type="entry name" value="Glutaredoxin"/>
    <property type="match status" value="1"/>
</dbReference>
<name>A0A3R8KIA4_9LACO</name>
<organism evidence="12 13">
    <name type="scientific">Lactiplantibacillus garii</name>
    <dbReference type="NCBI Taxonomy" id="2306423"/>
    <lineage>
        <taxon>Bacteria</taxon>
        <taxon>Bacillati</taxon>
        <taxon>Bacillota</taxon>
        <taxon>Bacilli</taxon>
        <taxon>Lactobacillales</taxon>
        <taxon>Lactobacillaceae</taxon>
        <taxon>Lactiplantibacillus</taxon>
    </lineage>
</organism>
<evidence type="ECO:0000313" key="13">
    <source>
        <dbReference type="Proteomes" id="UP000283633"/>
    </source>
</evidence>